<keyword evidence="8" id="KW-1185">Reference proteome</keyword>
<evidence type="ECO:0000256" key="3">
    <source>
        <dbReference type="ARBA" id="ARBA00023125"/>
    </source>
</evidence>
<dbReference type="InterPro" id="IPR051054">
    <property type="entry name" value="SorC_transcr_regulators"/>
</dbReference>
<dbReference type="InterPro" id="IPR036388">
    <property type="entry name" value="WH-like_DNA-bd_sf"/>
</dbReference>
<dbReference type="SUPFAM" id="SSF100950">
    <property type="entry name" value="NagB/RpiA/CoA transferase-like"/>
    <property type="match status" value="1"/>
</dbReference>
<gene>
    <name evidence="7" type="ORF">FE263_15435</name>
</gene>
<evidence type="ECO:0000313" key="8">
    <source>
        <dbReference type="Proteomes" id="UP000305654"/>
    </source>
</evidence>
<dbReference type="PANTHER" id="PTHR34294:SF1">
    <property type="entry name" value="TRANSCRIPTIONAL REGULATOR LSRR"/>
    <property type="match status" value="1"/>
</dbReference>
<evidence type="ECO:0000256" key="2">
    <source>
        <dbReference type="ARBA" id="ARBA00023015"/>
    </source>
</evidence>
<evidence type="ECO:0000256" key="4">
    <source>
        <dbReference type="ARBA" id="ARBA00023163"/>
    </source>
</evidence>
<keyword evidence="3" id="KW-0238">DNA-binding</keyword>
<dbReference type="AlphaFoldDB" id="A0A5R9J2I3"/>
<evidence type="ECO:0000313" key="7">
    <source>
        <dbReference type="EMBL" id="TLU71845.1"/>
    </source>
</evidence>
<dbReference type="Proteomes" id="UP000305654">
    <property type="component" value="Unassembled WGS sequence"/>
</dbReference>
<dbReference type="PANTHER" id="PTHR34294">
    <property type="entry name" value="TRANSCRIPTIONAL REGULATOR-RELATED"/>
    <property type="match status" value="1"/>
</dbReference>
<evidence type="ECO:0000259" key="6">
    <source>
        <dbReference type="Pfam" id="PF12802"/>
    </source>
</evidence>
<dbReference type="GO" id="GO:0003700">
    <property type="term" value="F:DNA-binding transcription factor activity"/>
    <property type="evidence" value="ECO:0007669"/>
    <property type="project" value="InterPro"/>
</dbReference>
<comment type="caution">
    <text evidence="7">The sequence shown here is derived from an EMBL/GenBank/DDBJ whole genome shotgun (WGS) entry which is preliminary data.</text>
</comment>
<dbReference type="OrthoDB" id="7065657at2"/>
<dbReference type="GO" id="GO:0003677">
    <property type="term" value="F:DNA binding"/>
    <property type="evidence" value="ECO:0007669"/>
    <property type="project" value="UniProtKB-KW"/>
</dbReference>
<dbReference type="InterPro" id="IPR007324">
    <property type="entry name" value="Sugar-bd_dom_put"/>
</dbReference>
<protein>
    <submittedName>
        <fullName evidence="7">Sugar-binding transcriptional regulator</fullName>
    </submittedName>
</protein>
<evidence type="ECO:0000259" key="5">
    <source>
        <dbReference type="Pfam" id="PF04198"/>
    </source>
</evidence>
<keyword evidence="4" id="KW-0804">Transcription</keyword>
<feature type="domain" description="Sugar-binding" evidence="5">
    <location>
        <begin position="74"/>
        <end position="325"/>
    </location>
</feature>
<dbReference type="InterPro" id="IPR000835">
    <property type="entry name" value="HTH_MarR-typ"/>
</dbReference>
<evidence type="ECO:0000256" key="1">
    <source>
        <dbReference type="ARBA" id="ARBA00010466"/>
    </source>
</evidence>
<feature type="domain" description="HTH marR-type" evidence="6">
    <location>
        <begin position="28"/>
        <end position="71"/>
    </location>
</feature>
<sequence>MGGRRHGAVQERRVPVEFGGDPVVWSAWLYYEEGLTQNDIAQRLGISRASVNNLLQTARDTGVVTIAVAPRHLQTVELSQAVTARYGIAECLVVPGVDGRRTLHERIGHAGARLLAGQLRPDDVLGVAWGRTVSALAEAMPQVDRPGMSVVQVMGSAVGSERFTAELCTSTLAGRVRGRCIYLHAPGIVSRPEVKAVLMAEPALIEQFRIIAACNRIVFGVGSMQSISIASDGGYLLTAREANPAIARGAVASLAGRFIDAKGRLVPCSFDDRLIGITPDAIRAVPDRLCVAAGPDKVLPIRAVLAGGYITSLVTDEATAQALLSQP</sequence>
<dbReference type="Gene3D" id="3.40.50.1360">
    <property type="match status" value="1"/>
</dbReference>
<proteinExistence type="inferred from homology"/>
<dbReference type="GO" id="GO:0030246">
    <property type="term" value="F:carbohydrate binding"/>
    <property type="evidence" value="ECO:0007669"/>
    <property type="project" value="InterPro"/>
</dbReference>
<dbReference type="EMBL" id="VCDI01000005">
    <property type="protein sequence ID" value="TLU71845.1"/>
    <property type="molecule type" value="Genomic_DNA"/>
</dbReference>
<reference evidence="7 8" key="1">
    <citation type="submission" date="2019-05" db="EMBL/GenBank/DDBJ databases">
        <authorList>
            <person name="Pankratov T."/>
            <person name="Grouzdev D."/>
        </authorList>
    </citation>
    <scope>NUCLEOTIDE SEQUENCE [LARGE SCALE GENOMIC DNA]</scope>
    <source>
        <strain evidence="7 8">KEBCLARHB70R</strain>
    </source>
</reference>
<dbReference type="InterPro" id="IPR037171">
    <property type="entry name" value="NagB/RpiA_transferase-like"/>
</dbReference>
<keyword evidence="2" id="KW-0805">Transcription regulation</keyword>
<organism evidence="7 8">
    <name type="scientific">Lichenicoccus roseus</name>
    <dbReference type="NCBI Taxonomy" id="2683649"/>
    <lineage>
        <taxon>Bacteria</taxon>
        <taxon>Pseudomonadati</taxon>
        <taxon>Pseudomonadota</taxon>
        <taxon>Alphaproteobacteria</taxon>
        <taxon>Acetobacterales</taxon>
        <taxon>Acetobacteraceae</taxon>
        <taxon>Lichenicoccus</taxon>
    </lineage>
</organism>
<dbReference type="Pfam" id="PF04198">
    <property type="entry name" value="Sugar-bind"/>
    <property type="match status" value="1"/>
</dbReference>
<accession>A0A5R9J2I3</accession>
<dbReference type="RefSeq" id="WP_138326915.1">
    <property type="nucleotide sequence ID" value="NZ_VCDI01000005.1"/>
</dbReference>
<comment type="similarity">
    <text evidence="1">Belongs to the SorC transcriptional regulatory family.</text>
</comment>
<dbReference type="Pfam" id="PF12802">
    <property type="entry name" value="MarR_2"/>
    <property type="match status" value="1"/>
</dbReference>
<dbReference type="Gene3D" id="1.10.10.10">
    <property type="entry name" value="Winged helix-like DNA-binding domain superfamily/Winged helix DNA-binding domain"/>
    <property type="match status" value="1"/>
</dbReference>
<name>A0A5R9J2I3_9PROT</name>